<evidence type="ECO:0000313" key="3">
    <source>
        <dbReference type="EMBL" id="EDK35319.1"/>
    </source>
</evidence>
<keyword evidence="4" id="KW-1185">Reference proteome</keyword>
<organism evidence="3 4">
    <name type="scientific">Clostridium kluyveri (strain ATCC 8527 / DSM 555 / NBRC 12016 / NCIMB 10680 / K1)</name>
    <dbReference type="NCBI Taxonomy" id="431943"/>
    <lineage>
        <taxon>Bacteria</taxon>
        <taxon>Bacillati</taxon>
        <taxon>Bacillota</taxon>
        <taxon>Clostridia</taxon>
        <taxon>Eubacteriales</taxon>
        <taxon>Clostridiaceae</taxon>
        <taxon>Clostridium</taxon>
    </lineage>
</organism>
<dbReference type="EMBL" id="CP000673">
    <property type="protein sequence ID" value="EDK35319.1"/>
    <property type="molecule type" value="Genomic_DNA"/>
</dbReference>
<accession>A5N2H3</accession>
<evidence type="ECO:0000313" key="4">
    <source>
        <dbReference type="Proteomes" id="UP000002411"/>
    </source>
</evidence>
<dbReference type="Pfam" id="PF01381">
    <property type="entry name" value="HTH_3"/>
    <property type="match status" value="1"/>
</dbReference>
<proteinExistence type="predicted"/>
<keyword evidence="1" id="KW-0238">DNA-binding</keyword>
<protein>
    <recommendedName>
        <fullName evidence="2">HTH cro/C1-type domain-containing protein</fullName>
    </recommendedName>
</protein>
<dbReference type="SUPFAM" id="SSF47413">
    <property type="entry name" value="lambda repressor-like DNA-binding domains"/>
    <property type="match status" value="1"/>
</dbReference>
<dbReference type="InterPro" id="IPR010982">
    <property type="entry name" value="Lambda_DNA-bd_dom_sf"/>
</dbReference>
<dbReference type="PANTHER" id="PTHR46558:SF4">
    <property type="entry name" value="DNA-BIDING PHAGE PROTEIN"/>
    <property type="match status" value="1"/>
</dbReference>
<dbReference type="InterPro" id="IPR001387">
    <property type="entry name" value="Cro/C1-type_HTH"/>
</dbReference>
<dbReference type="KEGG" id="ckl:CKL_3316"/>
<evidence type="ECO:0000256" key="1">
    <source>
        <dbReference type="ARBA" id="ARBA00023125"/>
    </source>
</evidence>
<dbReference type="Gene3D" id="1.10.260.40">
    <property type="entry name" value="lambda repressor-like DNA-binding domains"/>
    <property type="match status" value="1"/>
</dbReference>
<dbReference type="CDD" id="cd00093">
    <property type="entry name" value="HTH_XRE"/>
    <property type="match status" value="1"/>
</dbReference>
<dbReference type="PANTHER" id="PTHR46558">
    <property type="entry name" value="TRACRIPTIONAL REGULATORY PROTEIN-RELATED-RELATED"/>
    <property type="match status" value="1"/>
</dbReference>
<gene>
    <name evidence="3" type="ordered locus">CKL_3316</name>
</gene>
<name>A5N2H3_CLOK5</name>
<evidence type="ECO:0000259" key="2">
    <source>
        <dbReference type="PROSITE" id="PS50943"/>
    </source>
</evidence>
<dbReference type="AlphaFoldDB" id="A5N2H3"/>
<feature type="domain" description="HTH cro/C1-type" evidence="2">
    <location>
        <begin position="5"/>
        <end position="59"/>
    </location>
</feature>
<dbReference type="RefSeq" id="WP_012103650.1">
    <property type="nucleotide sequence ID" value="NC_009706.1"/>
</dbReference>
<reference evidence="3 4" key="1">
    <citation type="journal article" date="2008" name="Proc. Natl. Acad. Sci. U.S.A.">
        <title>The genome of Clostridium kluyveri, a strict anaerobe with unique metabolic features.</title>
        <authorList>
            <person name="Seedorf H."/>
            <person name="Fricke W.F."/>
            <person name="Veith B."/>
            <person name="Brueggemann H."/>
            <person name="Liesegang H."/>
            <person name="Strittmatter A."/>
            <person name="Miethke M."/>
            <person name="Buckel W."/>
            <person name="Hinderberger J."/>
            <person name="Li F."/>
            <person name="Hagemeier C."/>
            <person name="Thauer R.K."/>
            <person name="Gottschalk G."/>
        </authorList>
    </citation>
    <scope>NUCLEOTIDE SEQUENCE [LARGE SCALE GENOMIC DNA]</scope>
    <source>
        <strain evidence="4">ATCC 8527 / DSM 555 / NCIMB 10680</strain>
    </source>
</reference>
<dbReference type="STRING" id="431943.CKL_3316"/>
<dbReference type="Proteomes" id="UP000002411">
    <property type="component" value="Chromosome"/>
</dbReference>
<sequence>MNSNLIEFRESLNMSQKDMALALGISSSFYIKIESGERNPSFNFIKKVKKKFNVNVDEIFFKSQLHEKCINKPIQAEKQKEVV</sequence>
<dbReference type="GO" id="GO:0003677">
    <property type="term" value="F:DNA binding"/>
    <property type="evidence" value="ECO:0007669"/>
    <property type="project" value="UniProtKB-KW"/>
</dbReference>
<dbReference type="PROSITE" id="PS50943">
    <property type="entry name" value="HTH_CROC1"/>
    <property type="match status" value="1"/>
</dbReference>
<dbReference type="SMART" id="SM00530">
    <property type="entry name" value="HTH_XRE"/>
    <property type="match status" value="1"/>
</dbReference>
<dbReference type="HOGENOM" id="CLU_066192_44_5_9"/>
<dbReference type="eggNOG" id="ENOG50329C4">
    <property type="taxonomic scope" value="Bacteria"/>
</dbReference>